<dbReference type="EMBL" id="GBXM01076491">
    <property type="protein sequence ID" value="JAH32086.1"/>
    <property type="molecule type" value="Transcribed_RNA"/>
</dbReference>
<organism evidence="1">
    <name type="scientific">Anguilla anguilla</name>
    <name type="common">European freshwater eel</name>
    <name type="synonym">Muraena anguilla</name>
    <dbReference type="NCBI Taxonomy" id="7936"/>
    <lineage>
        <taxon>Eukaryota</taxon>
        <taxon>Metazoa</taxon>
        <taxon>Chordata</taxon>
        <taxon>Craniata</taxon>
        <taxon>Vertebrata</taxon>
        <taxon>Euteleostomi</taxon>
        <taxon>Actinopterygii</taxon>
        <taxon>Neopterygii</taxon>
        <taxon>Teleostei</taxon>
        <taxon>Anguilliformes</taxon>
        <taxon>Anguillidae</taxon>
        <taxon>Anguilla</taxon>
    </lineage>
</organism>
<reference evidence="1" key="2">
    <citation type="journal article" date="2015" name="Fish Shellfish Immunol.">
        <title>Early steps in the European eel (Anguilla anguilla)-Vibrio vulnificus interaction in the gills: Role of the RtxA13 toxin.</title>
        <authorList>
            <person name="Callol A."/>
            <person name="Pajuelo D."/>
            <person name="Ebbesson L."/>
            <person name="Teles M."/>
            <person name="MacKenzie S."/>
            <person name="Amaro C."/>
        </authorList>
    </citation>
    <scope>NUCLEOTIDE SEQUENCE</scope>
</reference>
<reference evidence="1" key="1">
    <citation type="submission" date="2014-11" db="EMBL/GenBank/DDBJ databases">
        <authorList>
            <person name="Amaro Gonzalez C."/>
        </authorList>
    </citation>
    <scope>NUCLEOTIDE SEQUENCE</scope>
</reference>
<sequence>MRMLTLQSPSSGSQFICE</sequence>
<name>A0A0E9RSB7_ANGAN</name>
<accession>A0A0E9RSB7</accession>
<proteinExistence type="predicted"/>
<evidence type="ECO:0000313" key="1">
    <source>
        <dbReference type="EMBL" id="JAH32086.1"/>
    </source>
</evidence>
<dbReference type="AlphaFoldDB" id="A0A0E9RSB7"/>
<protein>
    <submittedName>
        <fullName evidence="1">Uncharacterized protein</fullName>
    </submittedName>
</protein>